<dbReference type="EMBL" id="CP022657">
    <property type="protein sequence ID" value="ASS76838.1"/>
    <property type="molecule type" value="Genomic_DNA"/>
</dbReference>
<keyword evidence="2" id="KW-1185">Reference proteome</keyword>
<evidence type="ECO:0000313" key="1">
    <source>
        <dbReference type="EMBL" id="ASS76838.1"/>
    </source>
</evidence>
<dbReference type="Proteomes" id="UP000214688">
    <property type="component" value="Chromosome"/>
</dbReference>
<protein>
    <submittedName>
        <fullName evidence="1">Uncharacterized protein</fullName>
    </submittedName>
</protein>
<dbReference type="OrthoDB" id="2991141at2"/>
<dbReference type="KEGG" id="tab:CIG75_19085"/>
<accession>A0A223D5G7</accession>
<sequence>MSEQKTAVMTKAEMKEIRIVEVAVHSLSSSQDVTGEYQTNCNVDFIMSNKIMFVVFDQQYEIDRIKMTTDWEEVVLYYANAETYFECFKVSKHLIHKVHDQIVEEQRNGVLDGWSFDDDVMGMLRGE</sequence>
<dbReference type="RefSeq" id="WP_094238065.1">
    <property type="nucleotide sequence ID" value="NZ_CP022657.1"/>
</dbReference>
<dbReference type="AlphaFoldDB" id="A0A223D5G7"/>
<name>A0A223D5G7_9BACL</name>
<reference evidence="1 2" key="1">
    <citation type="journal article" date="2015" name="Int. J. Syst. Evol. Microbiol.">
        <title>Tumebacillus algifaecis sp. nov., isolated from decomposing algal scum.</title>
        <authorList>
            <person name="Wu Y.F."/>
            <person name="Zhang B."/>
            <person name="Xing P."/>
            <person name="Wu Q.L."/>
            <person name="Liu S.J."/>
        </authorList>
    </citation>
    <scope>NUCLEOTIDE SEQUENCE [LARGE SCALE GENOMIC DNA]</scope>
    <source>
        <strain evidence="1 2">THMBR28</strain>
    </source>
</reference>
<gene>
    <name evidence="1" type="ORF">CIG75_19085</name>
</gene>
<organism evidence="1 2">
    <name type="scientific">Tumebacillus algifaecis</name>
    <dbReference type="NCBI Taxonomy" id="1214604"/>
    <lineage>
        <taxon>Bacteria</taxon>
        <taxon>Bacillati</taxon>
        <taxon>Bacillota</taxon>
        <taxon>Bacilli</taxon>
        <taxon>Bacillales</taxon>
        <taxon>Alicyclobacillaceae</taxon>
        <taxon>Tumebacillus</taxon>
    </lineage>
</organism>
<proteinExistence type="predicted"/>
<evidence type="ECO:0000313" key="2">
    <source>
        <dbReference type="Proteomes" id="UP000214688"/>
    </source>
</evidence>